<keyword evidence="2" id="KW-0436">Ligase</keyword>
<name>A0A549T453_METSR</name>
<comment type="caution">
    <text evidence="2">The sequence shown here is derived from an EMBL/GenBank/DDBJ whole genome shotgun (WGS) entry which is preliminary data.</text>
</comment>
<feature type="non-terminal residue" evidence="2">
    <location>
        <position position="133"/>
    </location>
</feature>
<proteinExistence type="predicted"/>
<dbReference type="SUPFAM" id="SSF52440">
    <property type="entry name" value="PreATP-grasp domain"/>
    <property type="match status" value="1"/>
</dbReference>
<evidence type="ECO:0000313" key="2">
    <source>
        <dbReference type="EMBL" id="TRL36614.1"/>
    </source>
</evidence>
<dbReference type="PANTHER" id="PTHR23132">
    <property type="entry name" value="D-ALANINE--D-ALANINE LIGASE"/>
    <property type="match status" value="1"/>
</dbReference>
<dbReference type="Proteomes" id="UP000316781">
    <property type="component" value="Unassembled WGS sequence"/>
</dbReference>
<evidence type="ECO:0000259" key="1">
    <source>
        <dbReference type="Pfam" id="PF01820"/>
    </source>
</evidence>
<accession>A0A549T453</accession>
<dbReference type="InterPro" id="IPR011127">
    <property type="entry name" value="Dala_Dala_lig_N"/>
</dbReference>
<organism evidence="2 3">
    <name type="scientific">Methylosinus sporium</name>
    <dbReference type="NCBI Taxonomy" id="428"/>
    <lineage>
        <taxon>Bacteria</taxon>
        <taxon>Pseudomonadati</taxon>
        <taxon>Pseudomonadota</taxon>
        <taxon>Alphaproteobacteria</taxon>
        <taxon>Hyphomicrobiales</taxon>
        <taxon>Methylocystaceae</taxon>
        <taxon>Methylosinus</taxon>
    </lineage>
</organism>
<dbReference type="Pfam" id="PF01820">
    <property type="entry name" value="Dala_Dala_lig_N"/>
    <property type="match status" value="1"/>
</dbReference>
<dbReference type="AlphaFoldDB" id="A0A549T453"/>
<dbReference type="PROSITE" id="PS00843">
    <property type="entry name" value="DALA_DALA_LIGASE_1"/>
    <property type="match status" value="1"/>
</dbReference>
<gene>
    <name evidence="2" type="ORF">FM996_03990</name>
</gene>
<dbReference type="InterPro" id="IPR016185">
    <property type="entry name" value="PreATP-grasp_dom_sf"/>
</dbReference>
<dbReference type="PANTHER" id="PTHR23132:SF23">
    <property type="entry name" value="D-ALANINE--D-ALANINE LIGASE B"/>
    <property type="match status" value="1"/>
</dbReference>
<dbReference type="Gene3D" id="3.30.470.20">
    <property type="entry name" value="ATP-grasp fold, B domain"/>
    <property type="match status" value="1"/>
</dbReference>
<reference evidence="2 3" key="1">
    <citation type="submission" date="2019-07" db="EMBL/GenBank/DDBJ databases">
        <title>Ln-dependent methylotrophs.</title>
        <authorList>
            <person name="Tani A."/>
        </authorList>
    </citation>
    <scope>NUCLEOTIDE SEQUENCE [LARGE SCALE GENOMIC DNA]</scope>
    <source>
        <strain evidence="2 3">SM89A</strain>
    </source>
</reference>
<dbReference type="Gene3D" id="3.40.50.20">
    <property type="match status" value="1"/>
</dbReference>
<dbReference type="GO" id="GO:0008716">
    <property type="term" value="F:D-alanine-D-alanine ligase activity"/>
    <property type="evidence" value="ECO:0007669"/>
    <property type="project" value="TreeGrafter"/>
</dbReference>
<sequence>MTAHVAVLMGGFSCEREVSLRSGEASAKALESVGYRVTRVDVGRDVAEVLAKLAPDVAFNALHGRFGEDGAIQGVLEILRIPYTHSGVLASSLAMKKDVAKSVMAAAGVPVPRGRVVHRLEGVGLGRLETMNH</sequence>
<evidence type="ECO:0000313" key="3">
    <source>
        <dbReference type="Proteomes" id="UP000316781"/>
    </source>
</evidence>
<protein>
    <submittedName>
        <fullName evidence="2">D-alanine--D-alanine ligase</fullName>
    </submittedName>
</protein>
<dbReference type="InterPro" id="IPR000291">
    <property type="entry name" value="D-Ala_lig_Van_CS"/>
</dbReference>
<dbReference type="EMBL" id="VJMF01000018">
    <property type="protein sequence ID" value="TRL36614.1"/>
    <property type="molecule type" value="Genomic_DNA"/>
</dbReference>
<feature type="domain" description="D-alanine--D-alanine ligase N-terminal" evidence="1">
    <location>
        <begin position="53"/>
        <end position="84"/>
    </location>
</feature>